<evidence type="ECO:0000313" key="2">
    <source>
        <dbReference type="EMBL" id="KDN34671.1"/>
    </source>
</evidence>
<evidence type="ECO:0000313" key="3">
    <source>
        <dbReference type="Proteomes" id="UP000027361"/>
    </source>
</evidence>
<feature type="compositionally biased region" description="Basic residues" evidence="1">
    <location>
        <begin position="70"/>
        <end position="79"/>
    </location>
</feature>
<sequence length="193" mass="21030">MRCVASRADAPITAAGGGAQVRPRTSSSGRGEQILQRRCSARGRFAAHGPHGQPVLPERSLCIRRRCRTRLSRRRRRRSSAQQSAQTGSRRRCCSCSPHATTVPSIAGKGVSVTLPPPPAPPDCRLWVTCERRCCGCTHEEVLFAVDATADDADDIAGLESVVMRARVSCISVKRQTGVIADLFQKRVASRRR</sequence>
<keyword evidence="3" id="KW-1185">Reference proteome</keyword>
<organism evidence="2 3">
    <name type="scientific">Tilletiaria anomala (strain ATCC 24038 / CBS 436.72 / UBC 951)</name>
    <dbReference type="NCBI Taxonomy" id="1037660"/>
    <lineage>
        <taxon>Eukaryota</taxon>
        <taxon>Fungi</taxon>
        <taxon>Dikarya</taxon>
        <taxon>Basidiomycota</taxon>
        <taxon>Ustilaginomycotina</taxon>
        <taxon>Exobasidiomycetes</taxon>
        <taxon>Georgefischeriales</taxon>
        <taxon>Tilletiariaceae</taxon>
        <taxon>Tilletiaria</taxon>
    </lineage>
</organism>
<dbReference type="HOGENOM" id="CLU_1262291_0_0_1"/>
<accession>A0A066UZI5</accession>
<comment type="caution">
    <text evidence="2">The sequence shown here is derived from an EMBL/GenBank/DDBJ whole genome shotgun (WGS) entry which is preliminary data.</text>
</comment>
<dbReference type="RefSeq" id="XP_013239688.1">
    <property type="nucleotide sequence ID" value="XM_013384234.1"/>
</dbReference>
<dbReference type="Proteomes" id="UP000027361">
    <property type="component" value="Unassembled WGS sequence"/>
</dbReference>
<reference evidence="2 3" key="1">
    <citation type="submission" date="2014-05" db="EMBL/GenBank/DDBJ databases">
        <title>Draft genome sequence of a rare smut relative, Tilletiaria anomala UBC 951.</title>
        <authorList>
            <consortium name="DOE Joint Genome Institute"/>
            <person name="Toome M."/>
            <person name="Kuo A."/>
            <person name="Henrissat B."/>
            <person name="Lipzen A."/>
            <person name="Tritt A."/>
            <person name="Yoshinaga Y."/>
            <person name="Zane M."/>
            <person name="Barry K."/>
            <person name="Grigoriev I.V."/>
            <person name="Spatafora J.W."/>
            <person name="Aimea M.C."/>
        </authorList>
    </citation>
    <scope>NUCLEOTIDE SEQUENCE [LARGE SCALE GENOMIC DNA]</scope>
    <source>
        <strain evidence="2 3">UBC 951</strain>
    </source>
</reference>
<gene>
    <name evidence="2" type="ORF">K437DRAFT_260443</name>
</gene>
<evidence type="ECO:0000256" key="1">
    <source>
        <dbReference type="SAM" id="MobiDB-lite"/>
    </source>
</evidence>
<protein>
    <submittedName>
        <fullName evidence="2">Uncharacterized protein</fullName>
    </submittedName>
</protein>
<dbReference type="GeneID" id="25265547"/>
<name>A0A066UZI5_TILAU</name>
<dbReference type="AlphaFoldDB" id="A0A066UZI5"/>
<proteinExistence type="predicted"/>
<dbReference type="EMBL" id="JMSN01000285">
    <property type="protein sequence ID" value="KDN34671.1"/>
    <property type="molecule type" value="Genomic_DNA"/>
</dbReference>
<dbReference type="InParanoid" id="A0A066UZI5"/>
<feature type="region of interest" description="Disordered" evidence="1">
    <location>
        <begin position="70"/>
        <end position="92"/>
    </location>
</feature>